<sequence length="34" mass="3843">MAGKYRKEKENLTLVFLTRTSSAFQATIPLLSLN</sequence>
<name>A0A1G7IQ86_9SPHI</name>
<evidence type="ECO:0000313" key="2">
    <source>
        <dbReference type="Proteomes" id="UP000199072"/>
    </source>
</evidence>
<organism evidence="1 2">
    <name type="scientific">Mucilaginibacter pineti</name>
    <dbReference type="NCBI Taxonomy" id="1391627"/>
    <lineage>
        <taxon>Bacteria</taxon>
        <taxon>Pseudomonadati</taxon>
        <taxon>Bacteroidota</taxon>
        <taxon>Sphingobacteriia</taxon>
        <taxon>Sphingobacteriales</taxon>
        <taxon>Sphingobacteriaceae</taxon>
        <taxon>Mucilaginibacter</taxon>
    </lineage>
</organism>
<reference evidence="1 2" key="1">
    <citation type="submission" date="2016-10" db="EMBL/GenBank/DDBJ databases">
        <authorList>
            <person name="de Groot N.N."/>
        </authorList>
    </citation>
    <scope>NUCLEOTIDE SEQUENCE [LARGE SCALE GENOMIC DNA]</scope>
    <source>
        <strain evidence="1 2">47C3B</strain>
    </source>
</reference>
<evidence type="ECO:0000313" key="1">
    <source>
        <dbReference type="EMBL" id="SDF14910.1"/>
    </source>
</evidence>
<accession>A0A1G7IQ86</accession>
<gene>
    <name evidence="1" type="ORF">SAMN05216464_113122</name>
</gene>
<proteinExistence type="predicted"/>
<dbReference type="Proteomes" id="UP000199072">
    <property type="component" value="Unassembled WGS sequence"/>
</dbReference>
<protein>
    <submittedName>
        <fullName evidence="1">Uncharacterized protein</fullName>
    </submittedName>
</protein>
<dbReference type="AlphaFoldDB" id="A0A1G7IQ86"/>
<keyword evidence="2" id="KW-1185">Reference proteome</keyword>
<dbReference type="EMBL" id="FNAI01000013">
    <property type="protein sequence ID" value="SDF14910.1"/>
    <property type="molecule type" value="Genomic_DNA"/>
</dbReference>